<evidence type="ECO:0000256" key="2">
    <source>
        <dbReference type="ARBA" id="ARBA00023157"/>
    </source>
</evidence>
<evidence type="ECO:0000313" key="7">
    <source>
        <dbReference type="Proteomes" id="UP000469559"/>
    </source>
</evidence>
<comment type="similarity">
    <text evidence="1">Belongs to the thioredoxin family.</text>
</comment>
<dbReference type="InterPro" id="IPR010400">
    <property type="entry name" value="PITH_dom"/>
</dbReference>
<dbReference type="GO" id="GO:0005737">
    <property type="term" value="C:cytoplasm"/>
    <property type="evidence" value="ECO:0007669"/>
    <property type="project" value="UniProtKB-ARBA"/>
</dbReference>
<dbReference type="InterPro" id="IPR008979">
    <property type="entry name" value="Galactose-bd-like_sf"/>
</dbReference>
<evidence type="ECO:0000313" key="6">
    <source>
        <dbReference type="EMBL" id="TVY18465.1"/>
    </source>
</evidence>
<feature type="domain" description="Thioredoxin" evidence="4">
    <location>
        <begin position="56"/>
        <end position="183"/>
    </location>
</feature>
<feature type="domain" description="PITH" evidence="5">
    <location>
        <begin position="203"/>
        <end position="377"/>
    </location>
</feature>
<dbReference type="Pfam" id="PF00085">
    <property type="entry name" value="Thioredoxin"/>
    <property type="match status" value="1"/>
</dbReference>
<dbReference type="AlphaFoldDB" id="A0A8T9BFH8"/>
<dbReference type="Proteomes" id="UP000469559">
    <property type="component" value="Unassembled WGS sequence"/>
</dbReference>
<dbReference type="OrthoDB" id="10263751at2759"/>
<dbReference type="InterPro" id="IPR036249">
    <property type="entry name" value="Thioredoxin-like_sf"/>
</dbReference>
<comment type="caution">
    <text evidence="6">The sequence shown here is derived from an EMBL/GenBank/DDBJ whole genome shotgun (WGS) entry which is preliminary data.</text>
</comment>
<dbReference type="FunFam" id="3.40.30.10:FF:000245">
    <property type="entry name" value="Thioredoxin"/>
    <property type="match status" value="1"/>
</dbReference>
<dbReference type="InterPro" id="IPR037047">
    <property type="entry name" value="PITH_dom_sf"/>
</dbReference>
<dbReference type="InterPro" id="IPR013766">
    <property type="entry name" value="Thioredoxin_domain"/>
</dbReference>
<dbReference type="CDD" id="cd02947">
    <property type="entry name" value="TRX_family"/>
    <property type="match status" value="1"/>
</dbReference>
<evidence type="ECO:0000256" key="1">
    <source>
        <dbReference type="ARBA" id="ARBA00008987"/>
    </source>
</evidence>
<dbReference type="PRINTS" id="PR00421">
    <property type="entry name" value="THIOREDOXIN"/>
</dbReference>
<accession>A0A8T9BFH8</accession>
<dbReference type="EMBL" id="QGMF01000169">
    <property type="protein sequence ID" value="TVY18465.1"/>
    <property type="molecule type" value="Genomic_DNA"/>
</dbReference>
<name>A0A8T9BFH8_9HELO</name>
<reference evidence="6 7" key="1">
    <citation type="submission" date="2018-05" db="EMBL/GenBank/DDBJ databases">
        <title>Whole genome sequencing for identification of molecular markers to develop diagnostic detection tools for the regulated plant pathogen Lachnellula willkommii.</title>
        <authorList>
            <person name="Giroux E."/>
            <person name="Bilodeau G."/>
        </authorList>
    </citation>
    <scope>NUCLEOTIDE SEQUENCE [LARGE SCALE GENOMIC DNA]</scope>
    <source>
        <strain evidence="6 7">CBS 203.66</strain>
    </source>
</reference>
<sequence length="377" mass="40542">MQRLLQGGKISSDISTIIRRNVQLLVAGRLARPSFRADKVYRGAIDSISNLRASFYNINKYLPTYTYHNNDKYNNLETMQEIKSLSQFNKLKANPLLIIDFYATWCGPCKVISPAFDRLATPHESSPSILFAKVDVDKAKDVAQTCGITAMPTFQFFKNGSKVDEVKGADVQQLTTKIGYYTAAAAKENTAQGASSASGSTSKKANSTAGPGSLRSVIDIDAAKLLNNSILSSARNIASPPPAGYAVASASGARLLIHLPFTQAVSPSHLHISIAKDSLSNAPSRIQVGTNVPVRVTKSPEGVESNDLGMESLVKAENTQAFNVFSDEYVDGKAELKLKTSKFTAIKSLTIRVDANLSGDEKTISKIGTMDIIGSKV</sequence>
<protein>
    <submittedName>
        <fullName evidence="6">Thioredoxin-like protein 1</fullName>
    </submittedName>
</protein>
<keyword evidence="2" id="KW-1015">Disulfide bond</keyword>
<dbReference type="PANTHER" id="PTHR46115">
    <property type="entry name" value="THIOREDOXIN-LIKE PROTEIN 1"/>
    <property type="match status" value="1"/>
</dbReference>
<dbReference type="SUPFAM" id="SSF49785">
    <property type="entry name" value="Galactose-binding domain-like"/>
    <property type="match status" value="1"/>
</dbReference>
<organism evidence="6 7">
    <name type="scientific">Lachnellula arida</name>
    <dbReference type="NCBI Taxonomy" id="1316785"/>
    <lineage>
        <taxon>Eukaryota</taxon>
        <taxon>Fungi</taxon>
        <taxon>Dikarya</taxon>
        <taxon>Ascomycota</taxon>
        <taxon>Pezizomycotina</taxon>
        <taxon>Leotiomycetes</taxon>
        <taxon>Helotiales</taxon>
        <taxon>Lachnaceae</taxon>
        <taxon>Lachnellula</taxon>
    </lineage>
</organism>
<gene>
    <name evidence="6" type="primary">txl1_0</name>
    <name evidence="6" type="ORF">LARI1_G002004</name>
</gene>
<dbReference type="Gene3D" id="3.40.30.10">
    <property type="entry name" value="Glutaredoxin"/>
    <property type="match status" value="1"/>
</dbReference>
<dbReference type="InterPro" id="IPR017937">
    <property type="entry name" value="Thioredoxin_CS"/>
</dbReference>
<keyword evidence="7" id="KW-1185">Reference proteome</keyword>
<dbReference type="Gene3D" id="2.60.120.470">
    <property type="entry name" value="PITH domain"/>
    <property type="match status" value="1"/>
</dbReference>
<dbReference type="SUPFAM" id="SSF52833">
    <property type="entry name" value="Thioredoxin-like"/>
    <property type="match status" value="1"/>
</dbReference>
<dbReference type="PROSITE" id="PS51352">
    <property type="entry name" value="THIOREDOXIN_2"/>
    <property type="match status" value="1"/>
</dbReference>
<feature type="region of interest" description="Disordered" evidence="3">
    <location>
        <begin position="192"/>
        <end position="212"/>
    </location>
</feature>
<proteinExistence type="inferred from homology"/>
<dbReference type="PROSITE" id="PS00194">
    <property type="entry name" value="THIOREDOXIN_1"/>
    <property type="match status" value="1"/>
</dbReference>
<feature type="compositionally biased region" description="Low complexity" evidence="3">
    <location>
        <begin position="192"/>
        <end position="209"/>
    </location>
</feature>
<dbReference type="PROSITE" id="PS51532">
    <property type="entry name" value="PITH"/>
    <property type="match status" value="1"/>
</dbReference>
<evidence type="ECO:0000256" key="3">
    <source>
        <dbReference type="SAM" id="MobiDB-lite"/>
    </source>
</evidence>
<evidence type="ECO:0000259" key="4">
    <source>
        <dbReference type="PROSITE" id="PS51352"/>
    </source>
</evidence>
<dbReference type="Pfam" id="PF06201">
    <property type="entry name" value="PITH"/>
    <property type="match status" value="1"/>
</dbReference>
<evidence type="ECO:0000259" key="5">
    <source>
        <dbReference type="PROSITE" id="PS51532"/>
    </source>
</evidence>